<comment type="caution">
    <text evidence="13">The sequence shown here is derived from an EMBL/GenBank/DDBJ whole genome shotgun (WGS) entry which is preliminary data.</text>
</comment>
<accession>A0ABS5C386</accession>
<evidence type="ECO:0000256" key="10">
    <source>
        <dbReference type="SAM" id="Phobius"/>
    </source>
</evidence>
<dbReference type="CDD" id="cd00082">
    <property type="entry name" value="HisKA"/>
    <property type="match status" value="1"/>
</dbReference>
<dbReference type="PANTHER" id="PTHR43065:SF10">
    <property type="entry name" value="PEROXIDE STRESS-ACTIVATED HISTIDINE KINASE MAK3"/>
    <property type="match status" value="1"/>
</dbReference>
<dbReference type="SMART" id="SM00388">
    <property type="entry name" value="HisKA"/>
    <property type="match status" value="1"/>
</dbReference>
<feature type="signal peptide" evidence="11">
    <location>
        <begin position="1"/>
        <end position="29"/>
    </location>
</feature>
<dbReference type="Gene3D" id="1.10.287.130">
    <property type="match status" value="1"/>
</dbReference>
<evidence type="ECO:0000256" key="9">
    <source>
        <dbReference type="SAM" id="Coils"/>
    </source>
</evidence>
<feature type="coiled-coil region" evidence="9">
    <location>
        <begin position="222"/>
        <end position="249"/>
    </location>
</feature>
<evidence type="ECO:0000256" key="3">
    <source>
        <dbReference type="ARBA" id="ARBA00022553"/>
    </source>
</evidence>
<evidence type="ECO:0000256" key="4">
    <source>
        <dbReference type="ARBA" id="ARBA00022679"/>
    </source>
</evidence>
<feature type="chain" id="PRO_5046150985" description="histidine kinase" evidence="11">
    <location>
        <begin position="30"/>
        <end position="463"/>
    </location>
</feature>
<evidence type="ECO:0000259" key="12">
    <source>
        <dbReference type="PROSITE" id="PS50109"/>
    </source>
</evidence>
<dbReference type="Pfam" id="PF02518">
    <property type="entry name" value="HATPase_c"/>
    <property type="match status" value="1"/>
</dbReference>
<dbReference type="CDD" id="cd00075">
    <property type="entry name" value="HATPase"/>
    <property type="match status" value="1"/>
</dbReference>
<dbReference type="Pfam" id="PF00512">
    <property type="entry name" value="HisKA"/>
    <property type="match status" value="1"/>
</dbReference>
<dbReference type="EMBL" id="JAGKQQ010000001">
    <property type="protein sequence ID" value="MBP3960147.1"/>
    <property type="molecule type" value="Genomic_DNA"/>
</dbReference>
<keyword evidence="9" id="KW-0175">Coiled coil</keyword>
<evidence type="ECO:0000256" key="5">
    <source>
        <dbReference type="ARBA" id="ARBA00022741"/>
    </source>
</evidence>
<dbReference type="EC" id="2.7.13.3" evidence="2"/>
<keyword evidence="7" id="KW-0067">ATP-binding</keyword>
<dbReference type="RefSeq" id="WP_210661229.1">
    <property type="nucleotide sequence ID" value="NZ_JAGKQQ010000001.1"/>
</dbReference>
<dbReference type="PANTHER" id="PTHR43065">
    <property type="entry name" value="SENSOR HISTIDINE KINASE"/>
    <property type="match status" value="1"/>
</dbReference>
<keyword evidence="3" id="KW-0597">Phosphoprotein</keyword>
<dbReference type="InterPro" id="IPR003594">
    <property type="entry name" value="HATPase_dom"/>
</dbReference>
<keyword evidence="10" id="KW-0812">Transmembrane</keyword>
<dbReference type="PRINTS" id="PR00344">
    <property type="entry name" value="BCTRLSENSOR"/>
</dbReference>
<dbReference type="InterPro" id="IPR003661">
    <property type="entry name" value="HisK_dim/P_dom"/>
</dbReference>
<dbReference type="Gene3D" id="3.30.565.10">
    <property type="entry name" value="Histidine kinase-like ATPase, C-terminal domain"/>
    <property type="match status" value="1"/>
</dbReference>
<feature type="domain" description="Histidine kinase" evidence="12">
    <location>
        <begin position="258"/>
        <end position="463"/>
    </location>
</feature>
<evidence type="ECO:0000256" key="7">
    <source>
        <dbReference type="ARBA" id="ARBA00022840"/>
    </source>
</evidence>
<evidence type="ECO:0000313" key="14">
    <source>
        <dbReference type="Proteomes" id="UP000676565"/>
    </source>
</evidence>
<keyword evidence="11" id="KW-0732">Signal</keyword>
<keyword evidence="10" id="KW-0472">Membrane</keyword>
<organism evidence="13 14">
    <name type="scientific">Gemmata palustris</name>
    <dbReference type="NCBI Taxonomy" id="2822762"/>
    <lineage>
        <taxon>Bacteria</taxon>
        <taxon>Pseudomonadati</taxon>
        <taxon>Planctomycetota</taxon>
        <taxon>Planctomycetia</taxon>
        <taxon>Gemmatales</taxon>
        <taxon>Gemmataceae</taxon>
        <taxon>Gemmata</taxon>
    </lineage>
</organism>
<dbReference type="InterPro" id="IPR036097">
    <property type="entry name" value="HisK_dim/P_sf"/>
</dbReference>
<keyword evidence="14" id="KW-1185">Reference proteome</keyword>
<dbReference type="Proteomes" id="UP000676565">
    <property type="component" value="Unassembled WGS sequence"/>
</dbReference>
<dbReference type="PROSITE" id="PS50109">
    <property type="entry name" value="HIS_KIN"/>
    <property type="match status" value="1"/>
</dbReference>
<gene>
    <name evidence="13" type="ORF">J8F10_33390</name>
</gene>
<evidence type="ECO:0000256" key="1">
    <source>
        <dbReference type="ARBA" id="ARBA00000085"/>
    </source>
</evidence>
<evidence type="ECO:0000256" key="2">
    <source>
        <dbReference type="ARBA" id="ARBA00012438"/>
    </source>
</evidence>
<comment type="catalytic activity">
    <reaction evidence="1">
        <text>ATP + protein L-histidine = ADP + protein N-phospho-L-histidine.</text>
        <dbReference type="EC" id="2.7.13.3"/>
    </reaction>
</comment>
<proteinExistence type="predicted"/>
<dbReference type="SUPFAM" id="SSF55874">
    <property type="entry name" value="ATPase domain of HSP90 chaperone/DNA topoisomerase II/histidine kinase"/>
    <property type="match status" value="1"/>
</dbReference>
<dbReference type="InterPro" id="IPR005467">
    <property type="entry name" value="His_kinase_dom"/>
</dbReference>
<keyword evidence="4" id="KW-0808">Transferase</keyword>
<sequence>MPLHNYPGRLLLATSVSSALLLATSVAVAVYLNAQQLRTAEVLNENIGSRRAAANLHETLVDLAALHQRGVTNLEPLHERVKSHLAEIVRLADKGAEKDLAERVAESFTKYLYLCSLTFGEMAAEYLTSHTIPECDRLRDFNALEIEKSELDHRTTLRRLTWGFVAVGVLGSAAGLLLGYGLARGLRRAVDSLLIRLQDASGMQDLATVEWQRDGHAGPDGSDELANRVEQVVRQLQQREQDVRRAERLAAVGQLAAGVAHEIRNPLTSVLLLVQMARLDPKAGALTDDDLTLIDNELGRIEQSLRTLLDYARPPKLERVACDLTAVADSAVQLVRGRAAQQGVTVRFAPPGPTALNADPGQLRQVVVNLMLNALDAMPTGGALELTVGRDGTDATLTVSDTGAGIAPDMLPRLFEPFATGKETGVGLGLVVSRRIVEDHGGGLHGFNRPAGGATFLVRLPTR</sequence>
<evidence type="ECO:0000313" key="13">
    <source>
        <dbReference type="EMBL" id="MBP3960147.1"/>
    </source>
</evidence>
<keyword evidence="8" id="KW-0902">Two-component regulatory system</keyword>
<keyword evidence="5" id="KW-0547">Nucleotide-binding</keyword>
<dbReference type="InterPro" id="IPR036890">
    <property type="entry name" value="HATPase_C_sf"/>
</dbReference>
<evidence type="ECO:0000256" key="11">
    <source>
        <dbReference type="SAM" id="SignalP"/>
    </source>
</evidence>
<feature type="transmembrane region" description="Helical" evidence="10">
    <location>
        <begin position="160"/>
        <end position="183"/>
    </location>
</feature>
<keyword evidence="10" id="KW-1133">Transmembrane helix</keyword>
<name>A0ABS5C386_9BACT</name>
<reference evidence="13 14" key="1">
    <citation type="submission" date="2021-04" db="EMBL/GenBank/DDBJ databases">
        <authorList>
            <person name="Ivanova A."/>
        </authorList>
    </citation>
    <scope>NUCLEOTIDE SEQUENCE [LARGE SCALE GENOMIC DNA]</scope>
    <source>
        <strain evidence="13 14">G18</strain>
    </source>
</reference>
<dbReference type="SMART" id="SM00387">
    <property type="entry name" value="HATPase_c"/>
    <property type="match status" value="1"/>
</dbReference>
<evidence type="ECO:0000256" key="6">
    <source>
        <dbReference type="ARBA" id="ARBA00022777"/>
    </source>
</evidence>
<dbReference type="SUPFAM" id="SSF47384">
    <property type="entry name" value="Homodimeric domain of signal transducing histidine kinase"/>
    <property type="match status" value="1"/>
</dbReference>
<dbReference type="InterPro" id="IPR004358">
    <property type="entry name" value="Sig_transdc_His_kin-like_C"/>
</dbReference>
<protein>
    <recommendedName>
        <fullName evidence="2">histidine kinase</fullName>
        <ecNumber evidence="2">2.7.13.3</ecNumber>
    </recommendedName>
</protein>
<evidence type="ECO:0000256" key="8">
    <source>
        <dbReference type="ARBA" id="ARBA00023012"/>
    </source>
</evidence>
<keyword evidence="6" id="KW-0418">Kinase</keyword>